<evidence type="ECO:0000256" key="10">
    <source>
        <dbReference type="ARBA" id="ARBA00022741"/>
    </source>
</evidence>
<dbReference type="EMBL" id="KR822819">
    <property type="protein sequence ID" value="AMK09260.1"/>
    <property type="molecule type" value="Viral_cRNA"/>
</dbReference>
<evidence type="ECO:0000256" key="25">
    <source>
        <dbReference type="SAM" id="MobiDB-lite"/>
    </source>
</evidence>
<comment type="subcellular location">
    <subcellularLocation>
        <location evidence="1">Virion</location>
    </subcellularLocation>
</comment>
<keyword evidence="9" id="KW-0548">Nucleotidyltransferase</keyword>
<comment type="catalytic activity">
    <reaction evidence="23">
        <text>a 5'-end (5'-triphosphoguanosine)-adenylyl-adenylyl-cytidylyl-adenosine in mRNA + 2 S-adenosyl-L-methionine = a 5'-end (N(7)-methyl 5'-triphosphoguanosine)-(2'-O-methyladenylyl)-adenylyl-cytidylyl-adenosine in mRNA + 2 S-adenosyl-L-homocysteine + H(+)</text>
        <dbReference type="Rhea" id="RHEA:65376"/>
        <dbReference type="Rhea" id="RHEA-COMP:16797"/>
        <dbReference type="Rhea" id="RHEA-COMP:16798"/>
        <dbReference type="ChEBI" id="CHEBI:15378"/>
        <dbReference type="ChEBI" id="CHEBI:57856"/>
        <dbReference type="ChEBI" id="CHEBI:59789"/>
        <dbReference type="ChEBI" id="CHEBI:156483"/>
        <dbReference type="ChEBI" id="CHEBI:156484"/>
        <dbReference type="EC" id="2.1.1.375"/>
    </reaction>
</comment>
<name>A0A140D8N6_9MONO</name>
<keyword evidence="10" id="KW-0547">Nucleotide-binding</keyword>
<dbReference type="GO" id="GO:0044423">
    <property type="term" value="C:virion component"/>
    <property type="evidence" value="ECO:0007669"/>
    <property type="project" value="UniProtKB-KW"/>
</dbReference>
<evidence type="ECO:0000256" key="22">
    <source>
        <dbReference type="ARBA" id="ARBA00047332"/>
    </source>
</evidence>
<comment type="catalytic activity">
    <reaction evidence="18">
        <text>a 5'-end (5'-triphosphoguanosine)-(2'-O-methyladenylyl)-adenylyl-cytidylyl-adenosine in mRNA + S-adenosyl-L-methionine = a 5'-end (N(7)-methyl 5'-triphosphoguanosine)-(2'-O-methyladenylyl)-adenylyl-cytidylyl-adenosine in mRNA + S-adenosyl-L-homocysteine</text>
        <dbReference type="Rhea" id="RHEA:65440"/>
        <dbReference type="Rhea" id="RHEA-COMP:16798"/>
        <dbReference type="Rhea" id="RHEA-COMP:16801"/>
        <dbReference type="ChEBI" id="CHEBI:57856"/>
        <dbReference type="ChEBI" id="CHEBI:59789"/>
        <dbReference type="ChEBI" id="CHEBI:156482"/>
        <dbReference type="ChEBI" id="CHEBI:156483"/>
    </reaction>
</comment>
<evidence type="ECO:0000256" key="19">
    <source>
        <dbReference type="ARBA" id="ARBA00026099"/>
    </source>
</evidence>
<evidence type="ECO:0000313" key="29">
    <source>
        <dbReference type="Proteomes" id="UP000270144"/>
    </source>
</evidence>
<evidence type="ECO:0000256" key="12">
    <source>
        <dbReference type="ARBA" id="ARBA00022840"/>
    </source>
</evidence>
<dbReference type="PROSITE" id="PS50526">
    <property type="entry name" value="RDRP_SSRNA_NEG_NONSEG"/>
    <property type="match status" value="1"/>
</dbReference>
<keyword evidence="6" id="KW-0507">mRNA processing</keyword>
<evidence type="ECO:0000256" key="9">
    <source>
        <dbReference type="ARBA" id="ARBA00022695"/>
    </source>
</evidence>
<evidence type="ECO:0000256" key="16">
    <source>
        <dbReference type="ARBA" id="ARBA00023268"/>
    </source>
</evidence>
<evidence type="ECO:0000256" key="7">
    <source>
        <dbReference type="ARBA" id="ARBA00022679"/>
    </source>
</evidence>
<keyword evidence="12" id="KW-0067">ATP-binding</keyword>
<feature type="domain" description="Mononegavirus-type SAM-dependent 2'-O-MTase" evidence="27">
    <location>
        <begin position="1698"/>
        <end position="1897"/>
    </location>
</feature>
<keyword evidence="4 28" id="KW-0696">RNA-directed RNA polymerase</keyword>
<keyword evidence="13" id="KW-0946">Virion</keyword>
<protein>
    <recommendedName>
        <fullName evidence="21">Replicase</fullName>
        <ecNumber evidence="19">2.1.1.375</ecNumber>
        <ecNumber evidence="2">2.7.7.48</ecNumber>
        <ecNumber evidence="3">2.7.7.88</ecNumber>
    </recommendedName>
    <alternativeName>
        <fullName evidence="20">Transcriptase</fullName>
    </alternativeName>
</protein>
<evidence type="ECO:0000256" key="6">
    <source>
        <dbReference type="ARBA" id="ARBA00022664"/>
    </source>
</evidence>
<sequence>MSDAEDDLFDNQNQNNRTHRYDREKESLTKWKQKIEVLYLTVQKSIEENYENQRKEKIKIKIPRKYVQLSTSIETGKGTIIGGHLASPITADDQEAIINFRDDSMRCPRHKMWNEIRKRNTIDYHVNSSISRCLIFPCIKSLINQFIEDHVDENRNHITNQLKRIIKLGLKNTQIKFANFSKISHGSLEDSYNNYDKLFSSLKEEIELKIHILLPIYIDKLRADIMKDLFTNRRSLFNKLIQISYNTYLDSETCIHYCSTHQKIVLFPVSQLIMVLDLMQSKFPVVLNWVMTDTMQTYGEWKILDNGIKLFEVIDRHRDAKNDNEFYSFLNKWDALLIGYVISSPEDIGCVELYEETYSSLNYPEKQLVENYLLPQSNKISEIRGRFELIGISKCFGHPCLKVLDSLNVVREYGGMEIKVCPTTALKVANKFKEYFCKSYYLKHNKYPPIKEGGTNLHDILSTHRRIYRSDDLKDHHWNLIDLDTILVYDYSIDETELLKDTAIAPPMSQCYSQFDSCAMWELYKKRRPMHASELHQKRVILFYLQEMSKNIKIKLDQLEKGYFDPEDNTAVFCRKERELKPSGRAFVKQTYLQRGAQVSREKNLADEVLPYFEEQTMTSSEAQVIKRQQQMTEGNKDHYTNFNIDFSKWNLHFRYSLIHPIGKVLDQLFGTKYLFSEVHRWFLSCKIFANSRLTPPDCDSDGKPIPGPYFIDNHQGGGEGMCQKLWTLITIVLIKMVAEEQKVSISIMGQGDNQVIRLDTRKTHDPALLRKTFLNSLEQKFSSVGLVLKSQETWYSCRLFEFGKTRYLLGSPVAMVTKLLARLITDVNDGIVTIQSSLAQINTTTEGATKTEPTAIKTYTINQVETLHYFFRLKLVNHKDTDTFIEKFLYFPTVLGGFPSSTVLNHSVRGIDDNLPQWLDLIRDLRYLYPSLYLKVIEMIDLNPLQRKNYLQLFSDIRSLPIQSLKSTENLVKNATKLFLEKNREFVKNPNILKLFDPTLSTPLEMIVSDLSTMQPLFLPICHEIIRFSNAGCLLTLSNKLTNISTITRVISEDTGCDFLFISQLNTQDIINELQNRKISNPKETIQLLEAPNICPKGLADWLRETMWGLDLQSPSKPPPTHQFLLKSYDRIPANIRDNTIVITTTDHLKQCDISGLLTRGTYQSYIGNKTNEKFVKPIIELSIRDSPFKNYKGLATIKSWTEKMGAENLRNLVLNLMSEKIPDLPEIVQTLDVESICPIITGGNIVHRLKAANEQRVGIRNTNSTIGSHVRYSTNNLTRYTKGGDDTLLHFQTAFLYSECQIALLKITNNPIYPQYGLIINCEKCTEDVTVVKFDLKKQIHYQPKYHLNMTMETIADDMSTISGFGGIIEMRKTMSVLIGRQIGASLESEISTSMFSKNINDHSQETGKIGNLSTYYYQTLNFDYMLAGMFYESKIFRKNAWERSIIPINSSTNILVKFSNQLLESGRLNDLYNWLGKVPVSHGECFEANQLSTSILPDLINKCHDKLPQLIENLFIPVFSDDSVNRVGEIMTWLRGINGSIRSKISKDSHYTPTANELSVMKIVRQNFSTGVFKDSYKRGHQIPGQREIMSRELNSIHLSTFCEGNINSPYYKIVKIDCKLMLSLYKAYNTLDRVYIRSTRTLIPSYNTPPQPGNYVLGYPLSKKNILEEKYRIFNKQEEKEKNFTLRFIQHSARIFGRISTGICKYLELMSSLNLLDKCNFDHILCLAEGSGSVCWGLSKFFDCDMGYNTLLTPEVDIRKHQEQRIPATSLGDPEFSSRLRNLELTAQGETDITQPEFIRKFLIVIRQYDRILITLDAESTQNNSNFNILQIYINQMLIRTNISMMICKVLIPEITWYKTLYSLISKIPDIDYIYGLFKPISSHPCNGECFVVIIRRKHFPLLAQRKIEEIIVKNIDQFSLSYPLKSFSNDIFKDYIELTTELNRYFVRECGVVEKNMIYRGINNSLISYGDICSEFCWNSMWNDESIINNIKKGLKKDNEMTLNMYTRFKGFERVYTDAYIQLVLVILADYIDMKNTKDNLHLFFPHLKDLCIIVSNNYRTVDISIIREGDSVLLEYDGINLVIRVFDNDRCKEFFRGFSVCRCPSDVPPKSCIRILNKFYLLLYVMSPLYADTPEILPKFRKLNYYDTSFKATDLLPWQVLTKNQLGNFRRHVISSLVE</sequence>
<accession>A0A140D8N6</accession>
<dbReference type="GO" id="GO:0003968">
    <property type="term" value="F:RNA-directed RNA polymerase activity"/>
    <property type="evidence" value="ECO:0007669"/>
    <property type="project" value="UniProtKB-KW"/>
</dbReference>
<evidence type="ECO:0000259" key="27">
    <source>
        <dbReference type="PROSITE" id="PS51590"/>
    </source>
</evidence>
<comment type="catalytic activity">
    <reaction evidence="22">
        <text>a 5'-end (5'-triphosphoguanosine)-adenylyl-adenylyl-cytidylyl-adenosine in mRNA + S-adenosyl-L-methionine = a 5'-end (5'-triphosphoguanosine)-(2'-O-methyladenylyl)-adenylyl-cytidylyl-adenosine in mRNA + S-adenosyl-L-homocysteine + H(+)</text>
        <dbReference type="Rhea" id="RHEA:65380"/>
        <dbReference type="Rhea" id="RHEA-COMP:16797"/>
        <dbReference type="Rhea" id="RHEA-COMP:16801"/>
        <dbReference type="ChEBI" id="CHEBI:15378"/>
        <dbReference type="ChEBI" id="CHEBI:57856"/>
        <dbReference type="ChEBI" id="CHEBI:59789"/>
        <dbReference type="ChEBI" id="CHEBI:156482"/>
        <dbReference type="ChEBI" id="CHEBI:156484"/>
    </reaction>
</comment>
<dbReference type="EC" id="2.7.7.48" evidence="2"/>
<keyword evidence="14" id="KW-0693">Viral RNA replication</keyword>
<dbReference type="RefSeq" id="YP_009666282.1">
    <property type="nucleotide sequence ID" value="NC_043484.1"/>
</dbReference>
<dbReference type="KEGG" id="vg:40526501"/>
<reference evidence="28 29" key="1">
    <citation type="journal article" date="2016" name="Virus Evol.">
        <title>The evolution, diversity and host associations of rhabdoviruses.</title>
        <authorList>
            <person name="Longdon B."/>
            <person name="Murray G.G.R."/>
            <person name="Palmer W.J."/>
            <person name="Day J.P."/>
            <person name="Parker D.J."/>
            <person name="Welch J.J."/>
            <person name="Obbard D.J."/>
            <person name="Jiggins F.M."/>
        </authorList>
    </citation>
    <scope>NUCLEOTIDE SEQUENCE [LARGE SCALE GENOMIC DNA]</scope>
</reference>
<dbReference type="Pfam" id="PF00946">
    <property type="entry name" value="Mononeg_RNA_pol"/>
    <property type="match status" value="1"/>
</dbReference>
<dbReference type="InterPro" id="IPR025786">
    <property type="entry name" value="Mononega_L_MeTrfase"/>
</dbReference>
<evidence type="ECO:0000256" key="14">
    <source>
        <dbReference type="ARBA" id="ARBA00022953"/>
    </source>
</evidence>
<dbReference type="GO" id="GO:0004482">
    <property type="term" value="F:mRNA 5'-cap (guanine-N7-)-methyltransferase activity"/>
    <property type="evidence" value="ECO:0007669"/>
    <property type="project" value="InterPro"/>
</dbReference>
<evidence type="ECO:0000256" key="11">
    <source>
        <dbReference type="ARBA" id="ARBA00022801"/>
    </source>
</evidence>
<evidence type="ECO:0000259" key="26">
    <source>
        <dbReference type="PROSITE" id="PS50526"/>
    </source>
</evidence>
<evidence type="ECO:0000256" key="1">
    <source>
        <dbReference type="ARBA" id="ARBA00004328"/>
    </source>
</evidence>
<keyword evidence="8" id="KW-0949">S-adenosyl-L-methionine</keyword>
<dbReference type="InterPro" id="IPR026890">
    <property type="entry name" value="Mononeg_mRNAcap"/>
</dbReference>
<dbReference type="GeneID" id="40526501"/>
<dbReference type="Pfam" id="PF14318">
    <property type="entry name" value="Mononeg_mRNAcap"/>
    <property type="match status" value="1"/>
</dbReference>
<keyword evidence="16" id="KW-0511">Multifunctional enzyme</keyword>
<evidence type="ECO:0000256" key="4">
    <source>
        <dbReference type="ARBA" id="ARBA00022484"/>
    </source>
</evidence>
<evidence type="ECO:0000256" key="3">
    <source>
        <dbReference type="ARBA" id="ARBA00012582"/>
    </source>
</evidence>
<organism evidence="28 29">
    <name type="scientific">Drosophila unispina virus 1</name>
    <dbReference type="NCBI Taxonomy" id="1802951"/>
    <lineage>
        <taxon>Viruses</taxon>
        <taxon>Riboviria</taxon>
        <taxon>Orthornavirae</taxon>
        <taxon>Negarnaviricota</taxon>
        <taxon>Haploviricotina</taxon>
        <taxon>Monjiviricetes</taxon>
        <taxon>Mononegavirales</taxon>
        <taxon>Xinmoviridae</taxon>
        <taxon>Drunivirus</taxon>
        <taxon>Drunivirus chambonense</taxon>
    </lineage>
</organism>
<evidence type="ECO:0000256" key="20">
    <source>
        <dbReference type="ARBA" id="ARBA00030436"/>
    </source>
</evidence>
<keyword evidence="11" id="KW-0378">Hydrolase</keyword>
<keyword evidence="15" id="KW-0506">mRNA capping</keyword>
<evidence type="ECO:0000313" key="28">
    <source>
        <dbReference type="EMBL" id="AMK09260.1"/>
    </source>
</evidence>
<dbReference type="GO" id="GO:0005524">
    <property type="term" value="F:ATP binding"/>
    <property type="evidence" value="ECO:0007669"/>
    <property type="project" value="UniProtKB-KW"/>
</dbReference>
<evidence type="ECO:0000256" key="13">
    <source>
        <dbReference type="ARBA" id="ARBA00022844"/>
    </source>
</evidence>
<keyword evidence="5" id="KW-0489">Methyltransferase</keyword>
<dbReference type="Proteomes" id="UP000270144">
    <property type="component" value="Segment"/>
</dbReference>
<feature type="domain" description="RdRp catalytic" evidence="26">
    <location>
        <begin position="639"/>
        <end position="811"/>
    </location>
</feature>
<dbReference type="EC" id="2.7.7.88" evidence="3"/>
<evidence type="ECO:0000256" key="23">
    <source>
        <dbReference type="ARBA" id="ARBA00047370"/>
    </source>
</evidence>
<proteinExistence type="predicted"/>
<keyword evidence="29" id="KW-1185">Reference proteome</keyword>
<evidence type="ECO:0000256" key="15">
    <source>
        <dbReference type="ARBA" id="ARBA00023042"/>
    </source>
</evidence>
<evidence type="ECO:0000256" key="18">
    <source>
        <dbReference type="ARBA" id="ARBA00024499"/>
    </source>
</evidence>
<keyword evidence="7" id="KW-0808">Transferase</keyword>
<evidence type="ECO:0000256" key="2">
    <source>
        <dbReference type="ARBA" id="ARBA00012494"/>
    </source>
</evidence>
<dbReference type="GO" id="GO:0016787">
    <property type="term" value="F:hydrolase activity"/>
    <property type="evidence" value="ECO:0007669"/>
    <property type="project" value="UniProtKB-KW"/>
</dbReference>
<dbReference type="PROSITE" id="PS51590">
    <property type="entry name" value="SAM_MT_MNV_L"/>
    <property type="match status" value="1"/>
</dbReference>
<comment type="catalytic activity">
    <reaction evidence="24">
        <text>GTP + H2O = GDP + phosphate + H(+)</text>
        <dbReference type="Rhea" id="RHEA:19669"/>
        <dbReference type="ChEBI" id="CHEBI:15377"/>
        <dbReference type="ChEBI" id="CHEBI:15378"/>
        <dbReference type="ChEBI" id="CHEBI:37565"/>
        <dbReference type="ChEBI" id="CHEBI:43474"/>
        <dbReference type="ChEBI" id="CHEBI:58189"/>
    </reaction>
</comment>
<comment type="catalytic activity">
    <reaction evidence="17">
        <text>a 5'-end triphospho-adenylyl-adenylyl-cytidylyl-adenosine in mRNA + GDP + H(+) = a 5'-end (5'-triphosphoguanosine)-adenylyl-adenylyl-cytidylyl-adenosine in mRNA + diphosphate</text>
        <dbReference type="Rhea" id="RHEA:65436"/>
        <dbReference type="Rhea" id="RHEA-COMP:16797"/>
        <dbReference type="Rhea" id="RHEA-COMP:16799"/>
        <dbReference type="ChEBI" id="CHEBI:15378"/>
        <dbReference type="ChEBI" id="CHEBI:33019"/>
        <dbReference type="ChEBI" id="CHEBI:58189"/>
        <dbReference type="ChEBI" id="CHEBI:156484"/>
        <dbReference type="ChEBI" id="CHEBI:156503"/>
        <dbReference type="EC" id="2.7.7.88"/>
    </reaction>
</comment>
<feature type="region of interest" description="Disordered" evidence="25">
    <location>
        <begin position="1"/>
        <end position="25"/>
    </location>
</feature>
<dbReference type="InterPro" id="IPR014023">
    <property type="entry name" value="Mononeg_RNA_pol_cat"/>
</dbReference>
<evidence type="ECO:0000256" key="21">
    <source>
        <dbReference type="ARBA" id="ARBA00031012"/>
    </source>
</evidence>
<evidence type="ECO:0000256" key="8">
    <source>
        <dbReference type="ARBA" id="ARBA00022691"/>
    </source>
</evidence>
<gene>
    <name evidence="28" type="primary">L</name>
</gene>
<evidence type="ECO:0000256" key="5">
    <source>
        <dbReference type="ARBA" id="ARBA00022603"/>
    </source>
</evidence>
<dbReference type="EC" id="2.1.1.375" evidence="19"/>
<evidence type="ECO:0000256" key="24">
    <source>
        <dbReference type="ARBA" id="ARBA00048548"/>
    </source>
</evidence>
<evidence type="ECO:0000256" key="17">
    <source>
        <dbReference type="ARBA" id="ARBA00024494"/>
    </source>
</evidence>